<protein>
    <submittedName>
        <fullName evidence="6">LacI family DNA-binding transcriptional regulator</fullName>
    </submittedName>
</protein>
<dbReference type="Pfam" id="PF00356">
    <property type="entry name" value="LacI"/>
    <property type="match status" value="1"/>
</dbReference>
<evidence type="ECO:0000256" key="3">
    <source>
        <dbReference type="ARBA" id="ARBA00023125"/>
    </source>
</evidence>
<dbReference type="EMBL" id="CP090978">
    <property type="protein sequence ID" value="UJF31380.1"/>
    <property type="molecule type" value="Genomic_DNA"/>
</dbReference>
<evidence type="ECO:0000259" key="5">
    <source>
        <dbReference type="PROSITE" id="PS50932"/>
    </source>
</evidence>
<dbReference type="GO" id="GO:0003677">
    <property type="term" value="F:DNA binding"/>
    <property type="evidence" value="ECO:0007669"/>
    <property type="project" value="UniProtKB-KW"/>
</dbReference>
<gene>
    <name evidence="6" type="ORF">L0M14_16220</name>
</gene>
<keyword evidence="7" id="KW-1185">Reference proteome</keyword>
<evidence type="ECO:0000313" key="7">
    <source>
        <dbReference type="Proteomes" id="UP001649230"/>
    </source>
</evidence>
<sequence length="337" mass="38543">MSENVTMRDIAERLGVSSVTVSKAINDKEGVSEELRKKIKDLAAEMGYRFNTLAKSMKEGLFYNIGIIIPERFTGATQAFYMQFYQILNKVLEEYDYSGILHILSVEDEEELVLPRIYREKKVDGFIILGQLNIQYMDMFLDTGVSVVLLDFYNDQPEVDCVITDSFYGVYDLTNYLIKLGHRDIAFVGDIRATSSIQDRFLGYYKSMLEHDISFPEDYVIKDRDNKGKYIDLKMPAKMPTAFVCNCDQIAYHLVTTLQKQGYSVPEDCSVVGFDNDIFATLAQPNLTTVEVNMEEMSRSAASMMMRKIKDSSSSHGRVTVKGKIIYRDSVRDLRNI</sequence>
<dbReference type="Gene3D" id="1.10.260.40">
    <property type="entry name" value="lambda repressor-like DNA-binding domains"/>
    <property type="match status" value="1"/>
</dbReference>
<dbReference type="InterPro" id="IPR046335">
    <property type="entry name" value="LacI/GalR-like_sensor"/>
</dbReference>
<dbReference type="Proteomes" id="UP001649230">
    <property type="component" value="Chromosome"/>
</dbReference>
<dbReference type="SUPFAM" id="SSF47413">
    <property type="entry name" value="lambda repressor-like DNA-binding domains"/>
    <property type="match status" value="1"/>
</dbReference>
<name>A0ABY3SD17_9BACL</name>
<dbReference type="RefSeq" id="WP_235117726.1">
    <property type="nucleotide sequence ID" value="NZ_CP090978.1"/>
</dbReference>
<proteinExistence type="predicted"/>
<dbReference type="SUPFAM" id="SSF53822">
    <property type="entry name" value="Periplasmic binding protein-like I"/>
    <property type="match status" value="1"/>
</dbReference>
<keyword evidence="4" id="KW-0804">Transcription</keyword>
<dbReference type="PROSITE" id="PS50932">
    <property type="entry name" value="HTH_LACI_2"/>
    <property type="match status" value="1"/>
</dbReference>
<feature type="domain" description="HTH lacI-type" evidence="5">
    <location>
        <begin position="5"/>
        <end position="59"/>
    </location>
</feature>
<keyword evidence="1" id="KW-0678">Repressor</keyword>
<reference evidence="6 7" key="1">
    <citation type="journal article" date="2024" name="Int. J. Syst. Evol. Microbiol.">
        <title>Paenibacillus hexagrammi sp. nov., a novel bacterium isolated from the gut content of Hexagrammos agrammus.</title>
        <authorList>
            <person name="Jung H.K."/>
            <person name="Kim D.G."/>
            <person name="Zin H."/>
            <person name="Park J."/>
            <person name="Jung H."/>
            <person name="Kim Y.O."/>
            <person name="Kong H.J."/>
            <person name="Kim J.W."/>
            <person name="Kim Y.S."/>
        </authorList>
    </citation>
    <scope>NUCLEOTIDE SEQUENCE [LARGE SCALE GENOMIC DNA]</scope>
    <source>
        <strain evidence="6 7">YPD9-1</strain>
    </source>
</reference>
<organism evidence="6 7">
    <name type="scientific">Paenibacillus hexagrammi</name>
    <dbReference type="NCBI Taxonomy" id="2908839"/>
    <lineage>
        <taxon>Bacteria</taxon>
        <taxon>Bacillati</taxon>
        <taxon>Bacillota</taxon>
        <taxon>Bacilli</taxon>
        <taxon>Bacillales</taxon>
        <taxon>Paenibacillaceae</taxon>
        <taxon>Paenibacillus</taxon>
    </lineage>
</organism>
<evidence type="ECO:0000256" key="2">
    <source>
        <dbReference type="ARBA" id="ARBA00023015"/>
    </source>
</evidence>
<keyword evidence="3 6" id="KW-0238">DNA-binding</keyword>
<dbReference type="InterPro" id="IPR010982">
    <property type="entry name" value="Lambda_DNA-bd_dom_sf"/>
</dbReference>
<evidence type="ECO:0000256" key="1">
    <source>
        <dbReference type="ARBA" id="ARBA00022491"/>
    </source>
</evidence>
<keyword evidence="2" id="KW-0805">Transcription regulation</keyword>
<dbReference type="Pfam" id="PF13377">
    <property type="entry name" value="Peripla_BP_3"/>
    <property type="match status" value="1"/>
</dbReference>
<dbReference type="PANTHER" id="PTHR30146:SF148">
    <property type="entry name" value="HTH-TYPE TRANSCRIPTIONAL REPRESSOR PURR-RELATED"/>
    <property type="match status" value="1"/>
</dbReference>
<evidence type="ECO:0000313" key="6">
    <source>
        <dbReference type="EMBL" id="UJF31380.1"/>
    </source>
</evidence>
<dbReference type="InterPro" id="IPR028082">
    <property type="entry name" value="Peripla_BP_I"/>
</dbReference>
<evidence type="ECO:0000256" key="4">
    <source>
        <dbReference type="ARBA" id="ARBA00023163"/>
    </source>
</evidence>
<dbReference type="Gene3D" id="3.40.50.2300">
    <property type="match status" value="2"/>
</dbReference>
<dbReference type="PANTHER" id="PTHR30146">
    <property type="entry name" value="LACI-RELATED TRANSCRIPTIONAL REPRESSOR"/>
    <property type="match status" value="1"/>
</dbReference>
<dbReference type="InterPro" id="IPR000843">
    <property type="entry name" value="HTH_LacI"/>
</dbReference>
<accession>A0ABY3SD17</accession>
<dbReference type="SMART" id="SM00354">
    <property type="entry name" value="HTH_LACI"/>
    <property type="match status" value="1"/>
</dbReference>
<dbReference type="CDD" id="cd01392">
    <property type="entry name" value="HTH_LacI"/>
    <property type="match status" value="1"/>
</dbReference>
<dbReference type="CDD" id="cd19974">
    <property type="entry name" value="PBP1_LacI-like"/>
    <property type="match status" value="1"/>
</dbReference>